<dbReference type="PROSITE" id="PS52004">
    <property type="entry name" value="KS3_2"/>
    <property type="match status" value="1"/>
</dbReference>
<protein>
    <submittedName>
        <fullName evidence="5">Beta-ketoacyl-ACP synthase II</fullName>
        <ecNumber evidence="5">2.3.1.179</ecNumber>
    </submittedName>
</protein>
<evidence type="ECO:0000259" key="4">
    <source>
        <dbReference type="PROSITE" id="PS52004"/>
    </source>
</evidence>
<dbReference type="RefSeq" id="WP_153289748.1">
    <property type="nucleotide sequence ID" value="NZ_CP045643.1"/>
</dbReference>
<gene>
    <name evidence="5" type="ORF">GFH48_21420</name>
</gene>
<evidence type="ECO:0000313" key="6">
    <source>
        <dbReference type="Proteomes" id="UP000326179"/>
    </source>
</evidence>
<dbReference type="InterPro" id="IPR020841">
    <property type="entry name" value="PKS_Beta-ketoAc_synthase_dom"/>
</dbReference>
<accession>A0A5Q0LEI1</accession>
<keyword evidence="6" id="KW-1185">Reference proteome</keyword>
<dbReference type="InterPro" id="IPR016039">
    <property type="entry name" value="Thiolase-like"/>
</dbReference>
<evidence type="ECO:0000256" key="1">
    <source>
        <dbReference type="ARBA" id="ARBA00008467"/>
    </source>
</evidence>
<keyword evidence="2 3" id="KW-0808">Transferase</keyword>
<dbReference type="Pfam" id="PF00109">
    <property type="entry name" value="ketoacyl-synt"/>
    <property type="match status" value="1"/>
</dbReference>
<dbReference type="Gene3D" id="3.40.47.10">
    <property type="match status" value="1"/>
</dbReference>
<dbReference type="InterPro" id="IPR000794">
    <property type="entry name" value="Beta-ketoacyl_synthase"/>
</dbReference>
<comment type="similarity">
    <text evidence="1 3">Belongs to the thiolase-like superfamily. Beta-ketoacyl-ACP synthases family.</text>
</comment>
<dbReference type="InterPro" id="IPR014030">
    <property type="entry name" value="Ketoacyl_synth_N"/>
</dbReference>
<dbReference type="EC" id="2.3.1.179" evidence="5"/>
<dbReference type="PANTHER" id="PTHR11712">
    <property type="entry name" value="POLYKETIDE SYNTHASE-RELATED"/>
    <property type="match status" value="1"/>
</dbReference>
<organism evidence="5 6">
    <name type="scientific">Streptomyces fagopyri</name>
    <dbReference type="NCBI Taxonomy" id="2662397"/>
    <lineage>
        <taxon>Bacteria</taxon>
        <taxon>Bacillati</taxon>
        <taxon>Actinomycetota</taxon>
        <taxon>Actinomycetes</taxon>
        <taxon>Kitasatosporales</taxon>
        <taxon>Streptomycetaceae</taxon>
        <taxon>Streptomyces</taxon>
    </lineage>
</organism>
<dbReference type="Pfam" id="PF02801">
    <property type="entry name" value="Ketoacyl-synt_C"/>
    <property type="match status" value="1"/>
</dbReference>
<feature type="domain" description="Ketosynthase family 3 (KS3)" evidence="4">
    <location>
        <begin position="4"/>
        <end position="405"/>
    </location>
</feature>
<dbReference type="AlphaFoldDB" id="A0A5Q0LEI1"/>
<dbReference type="GO" id="GO:0006633">
    <property type="term" value="P:fatty acid biosynthetic process"/>
    <property type="evidence" value="ECO:0007669"/>
    <property type="project" value="TreeGrafter"/>
</dbReference>
<dbReference type="EMBL" id="CP045643">
    <property type="protein sequence ID" value="QFZ75485.1"/>
    <property type="molecule type" value="Genomic_DNA"/>
</dbReference>
<reference evidence="5 6" key="1">
    <citation type="submission" date="2019-10" db="EMBL/GenBank/DDBJ databases">
        <title>A novel species.</title>
        <authorList>
            <person name="Gao J."/>
        </authorList>
    </citation>
    <scope>NUCLEOTIDE SEQUENCE [LARGE SCALE GENOMIC DNA]</scope>
    <source>
        <strain evidence="5 6">QMT-28</strain>
    </source>
</reference>
<dbReference type="NCBIfam" id="NF005589">
    <property type="entry name" value="PRK07314.1"/>
    <property type="match status" value="1"/>
</dbReference>
<keyword evidence="5" id="KW-0012">Acyltransferase</keyword>
<evidence type="ECO:0000313" key="5">
    <source>
        <dbReference type="EMBL" id="QFZ75485.1"/>
    </source>
</evidence>
<evidence type="ECO:0000256" key="2">
    <source>
        <dbReference type="ARBA" id="ARBA00022679"/>
    </source>
</evidence>
<dbReference type="GO" id="GO:0004315">
    <property type="term" value="F:3-oxoacyl-[acyl-carrier-protein] synthase activity"/>
    <property type="evidence" value="ECO:0007669"/>
    <property type="project" value="UniProtKB-EC"/>
</dbReference>
<dbReference type="KEGG" id="sfy:GFH48_21420"/>
<dbReference type="PANTHER" id="PTHR11712:SF347">
    <property type="entry name" value="BETA KETOACYL-ACYL CARRIER PROTEIN SYNTHASE"/>
    <property type="match status" value="1"/>
</dbReference>
<dbReference type="Proteomes" id="UP000326179">
    <property type="component" value="Chromosome"/>
</dbReference>
<sequence length="406" mass="41019">MTGRQDVCVTGLGLVTPAGDGWAPGWERVCKGLPTAVLAGERETVPPHLACRVGGFDPVRLGGARARRPDRCAQLALLAAREALADAGLDPARWDGARVAVIVGSGTGGAQTLESEHRALLTAGPRDMSPYAVPAALGNSLAAQLTIEFGASGASCTVNTACASGATALGMARDLLALDRCDIALAGGADAAITPFYVAGFDRIGALSHRFGDPTGAPRAFDRGRDGFVIGEGAGMLVLERAADARARGARTRARIRGFGASSDAHHVVRPHPDGTGLGTAVREALAQAGASERDVTHVNAHGTGTPAGDRAEAAALAGLFPHRPPVTSTKPVTGHLLGAAGAVEAAFTVLAVEQGLVPPTANLEEPDPAIDLDIPTEVRPGGLGLALSLSMGFGGQNAVLAVTPD</sequence>
<name>A0A5Q0LEI1_9ACTN</name>
<dbReference type="CDD" id="cd00834">
    <property type="entry name" value="KAS_I_II"/>
    <property type="match status" value="1"/>
</dbReference>
<proteinExistence type="inferred from homology"/>
<dbReference type="SUPFAM" id="SSF53901">
    <property type="entry name" value="Thiolase-like"/>
    <property type="match status" value="1"/>
</dbReference>
<dbReference type="SMART" id="SM00825">
    <property type="entry name" value="PKS_KS"/>
    <property type="match status" value="1"/>
</dbReference>
<evidence type="ECO:0000256" key="3">
    <source>
        <dbReference type="RuleBase" id="RU003694"/>
    </source>
</evidence>
<dbReference type="InterPro" id="IPR014031">
    <property type="entry name" value="Ketoacyl_synth_C"/>
</dbReference>